<accession>A0A0C9X1U5</accession>
<proteinExistence type="predicted"/>
<keyword evidence="2" id="KW-1185">Reference proteome</keyword>
<evidence type="ECO:0000313" key="1">
    <source>
        <dbReference type="EMBL" id="KIJ99025.1"/>
    </source>
</evidence>
<reference evidence="1 2" key="1">
    <citation type="submission" date="2014-04" db="EMBL/GenBank/DDBJ databases">
        <authorList>
            <consortium name="DOE Joint Genome Institute"/>
            <person name="Kuo A."/>
            <person name="Kohler A."/>
            <person name="Nagy L.G."/>
            <person name="Floudas D."/>
            <person name="Copeland A."/>
            <person name="Barry K.W."/>
            <person name="Cichocki N."/>
            <person name="Veneault-Fourrey C."/>
            <person name="LaButti K."/>
            <person name="Lindquist E.A."/>
            <person name="Lipzen A."/>
            <person name="Lundell T."/>
            <person name="Morin E."/>
            <person name="Murat C."/>
            <person name="Sun H."/>
            <person name="Tunlid A."/>
            <person name="Henrissat B."/>
            <person name="Grigoriev I.V."/>
            <person name="Hibbett D.S."/>
            <person name="Martin F."/>
            <person name="Nordberg H.P."/>
            <person name="Cantor M.N."/>
            <person name="Hua S.X."/>
        </authorList>
    </citation>
    <scope>NUCLEOTIDE SEQUENCE [LARGE SCALE GENOMIC DNA]</scope>
    <source>
        <strain evidence="1 2">LaAM-08-1</strain>
    </source>
</reference>
<dbReference type="Proteomes" id="UP000054477">
    <property type="component" value="Unassembled WGS sequence"/>
</dbReference>
<gene>
    <name evidence="1" type="ORF">K443DRAFT_8697</name>
</gene>
<organism evidence="1 2">
    <name type="scientific">Laccaria amethystina LaAM-08-1</name>
    <dbReference type="NCBI Taxonomy" id="1095629"/>
    <lineage>
        <taxon>Eukaryota</taxon>
        <taxon>Fungi</taxon>
        <taxon>Dikarya</taxon>
        <taxon>Basidiomycota</taxon>
        <taxon>Agaricomycotina</taxon>
        <taxon>Agaricomycetes</taxon>
        <taxon>Agaricomycetidae</taxon>
        <taxon>Agaricales</taxon>
        <taxon>Agaricineae</taxon>
        <taxon>Hydnangiaceae</taxon>
        <taxon>Laccaria</taxon>
    </lineage>
</organism>
<dbReference type="EMBL" id="KN838655">
    <property type="protein sequence ID" value="KIJ99025.1"/>
    <property type="molecule type" value="Genomic_DNA"/>
</dbReference>
<sequence length="208" mass="22595">MPQHSSPIPTLKVILLPSPTLSPLDLRRPSVLSTFADPQSPLPSPTLSPLDLRRPPMLILFQIALLLQNSYLPVVTIAESRLYLILASESRTDPNSTLHVAEGLRHRPESCPGFAFLRGTPPCAFGNLLTTDKRCHTEAKMEVFTIPHEFRRNPADSAGIQLAGASAIPVSNSMDIPTESAGIWRNGRNPGASAGGNHFYDKPKVFAT</sequence>
<dbReference type="HOGENOM" id="CLU_1321077_0_0_1"/>
<dbReference type="AlphaFoldDB" id="A0A0C9X1U5"/>
<reference evidence="2" key="2">
    <citation type="submission" date="2015-01" db="EMBL/GenBank/DDBJ databases">
        <title>Evolutionary Origins and Diversification of the Mycorrhizal Mutualists.</title>
        <authorList>
            <consortium name="DOE Joint Genome Institute"/>
            <consortium name="Mycorrhizal Genomics Consortium"/>
            <person name="Kohler A."/>
            <person name="Kuo A."/>
            <person name="Nagy L.G."/>
            <person name="Floudas D."/>
            <person name="Copeland A."/>
            <person name="Barry K.W."/>
            <person name="Cichocki N."/>
            <person name="Veneault-Fourrey C."/>
            <person name="LaButti K."/>
            <person name="Lindquist E.A."/>
            <person name="Lipzen A."/>
            <person name="Lundell T."/>
            <person name="Morin E."/>
            <person name="Murat C."/>
            <person name="Riley R."/>
            <person name="Ohm R."/>
            <person name="Sun H."/>
            <person name="Tunlid A."/>
            <person name="Henrissat B."/>
            <person name="Grigoriev I.V."/>
            <person name="Hibbett D.S."/>
            <person name="Martin F."/>
        </authorList>
    </citation>
    <scope>NUCLEOTIDE SEQUENCE [LARGE SCALE GENOMIC DNA]</scope>
    <source>
        <strain evidence="2">LaAM-08-1</strain>
    </source>
</reference>
<name>A0A0C9X1U5_9AGAR</name>
<evidence type="ECO:0000313" key="2">
    <source>
        <dbReference type="Proteomes" id="UP000054477"/>
    </source>
</evidence>
<protein>
    <submittedName>
        <fullName evidence="1">Uncharacterized protein</fullName>
    </submittedName>
</protein>